<gene>
    <name evidence="2" type="ORF">FYJ79_08880</name>
</gene>
<feature type="transmembrane region" description="Helical" evidence="1">
    <location>
        <begin position="12"/>
        <end position="30"/>
    </location>
</feature>
<reference evidence="2 3" key="1">
    <citation type="submission" date="2019-08" db="EMBL/GenBank/DDBJ databases">
        <title>In-depth cultivation of the pig gut microbiome towards novel bacterial diversity and tailored functional studies.</title>
        <authorList>
            <person name="Wylensek D."/>
            <person name="Hitch T.C.A."/>
            <person name="Clavel T."/>
        </authorList>
    </citation>
    <scope>NUCLEOTIDE SEQUENCE [LARGE SCALE GENOMIC DNA]</scope>
    <source>
        <strain evidence="2 3">CA-Schmier-601-WT-3</strain>
    </source>
</reference>
<keyword evidence="3" id="KW-1185">Reference proteome</keyword>
<protein>
    <submittedName>
        <fullName evidence="2">DUF4230 domain-containing protein</fullName>
    </submittedName>
</protein>
<keyword evidence="1" id="KW-0812">Transmembrane</keyword>
<dbReference type="EMBL" id="VUNM01000021">
    <property type="protein sequence ID" value="MST89681.1"/>
    <property type="molecule type" value="Genomic_DNA"/>
</dbReference>
<dbReference type="AlphaFoldDB" id="A0A844FUE1"/>
<evidence type="ECO:0000313" key="2">
    <source>
        <dbReference type="EMBL" id="MST89681.1"/>
    </source>
</evidence>
<comment type="caution">
    <text evidence="2">The sequence shown here is derived from an EMBL/GenBank/DDBJ whole genome shotgun (WGS) entry which is preliminary data.</text>
</comment>
<dbReference type="RefSeq" id="WP_154517113.1">
    <property type="nucleotide sequence ID" value="NZ_JAXFJJ010000051.1"/>
</dbReference>
<accession>A0A844FUE1</accession>
<proteinExistence type="predicted"/>
<dbReference type="InterPro" id="IPR025324">
    <property type="entry name" value="DUF4230"/>
</dbReference>
<dbReference type="Pfam" id="PF14014">
    <property type="entry name" value="DUF4230"/>
    <property type="match status" value="1"/>
</dbReference>
<evidence type="ECO:0000313" key="3">
    <source>
        <dbReference type="Proteomes" id="UP000442619"/>
    </source>
</evidence>
<evidence type="ECO:0000256" key="1">
    <source>
        <dbReference type="SAM" id="Phobius"/>
    </source>
</evidence>
<organism evidence="2 3">
    <name type="scientific">Sharpea porci</name>
    <dbReference type="NCBI Taxonomy" id="2652286"/>
    <lineage>
        <taxon>Bacteria</taxon>
        <taxon>Bacillati</taxon>
        <taxon>Bacillota</taxon>
        <taxon>Erysipelotrichia</taxon>
        <taxon>Erysipelotrichales</taxon>
        <taxon>Coprobacillaceae</taxon>
        <taxon>Sharpea</taxon>
    </lineage>
</organism>
<name>A0A844FUE1_9FIRM</name>
<dbReference type="Proteomes" id="UP000442619">
    <property type="component" value="Unassembled WGS sequence"/>
</dbReference>
<sequence>MRKNKGSVLTKIIIILILVIVIALGIRYVYNQISTPDTSAIQESFGDIQELATEQYEYTIADKYEDKQELFGIKIPFTTESFVIKFSGTIKAGVNLEKAKVTASGKHVTVTLPQVTTLSHTTSKVTYLDRHANILNPSNPQSSTELVDKLKEKEEKRAIKKGLYTKAEKKLESVITEDVKKVAGDDIGVKVVFQ</sequence>
<keyword evidence="1" id="KW-1133">Transmembrane helix</keyword>
<keyword evidence="1" id="KW-0472">Membrane</keyword>